<dbReference type="SUPFAM" id="SSF53335">
    <property type="entry name" value="S-adenosyl-L-methionine-dependent methyltransferases"/>
    <property type="match status" value="1"/>
</dbReference>
<dbReference type="CDD" id="cd02440">
    <property type="entry name" value="AdoMet_MTases"/>
    <property type="match status" value="1"/>
</dbReference>
<evidence type="ECO:0000256" key="6">
    <source>
        <dbReference type="ARBA" id="ARBA00022884"/>
    </source>
</evidence>
<dbReference type="FunCoup" id="A0A1Y2F3Y8">
    <property type="interactions" value="677"/>
</dbReference>
<sequence length="459" mass="50937">MPSFNHLLDDSASSPHRPQATPYDPVRLTPPYSVLLPISRVELVQSQGSQNPLRRVLQPPPQPTPAATSAPTSRTASPAGVAGLPQKPEGSYTNGAAGSKRGFEGASNGGREEYKRPRQQQQHEDVSVVASHYNARPNIDRYSRTRSPIIGLKNFNNWTKSVLIAKFGRREGSEGPRIKVLDLGCGKGGDLQKWHKAGTDEYVGLDLAAVSVEQARSRFEGLRGAKFKAEFFASDCFESPIETTLAPSLVVRPFDVVSMQFCLHYAFESEAKARMMLSNVTRFLKPGGVLIGTIPDSANLLSQLDAIPLPSPTSSTTSPPPTEDLTFGNSVYGIKFDSRHPPLDEQTQQPSLFGHRYTFFLQDAVEEVPEYVVYWEGFVELAAEYGLQLTFHEDFQRIFVEERQDPQFAELLTKMKVVDWQGETEMTMDQWEAATLYVGFAFTKQEETDRTGVPTDSLL</sequence>
<evidence type="ECO:0000256" key="4">
    <source>
        <dbReference type="ARBA" id="ARBA00022679"/>
    </source>
</evidence>
<feature type="compositionally biased region" description="Low complexity" evidence="12">
    <location>
        <begin position="65"/>
        <end position="79"/>
    </location>
</feature>
<evidence type="ECO:0000256" key="9">
    <source>
        <dbReference type="ARBA" id="ARBA00033387"/>
    </source>
</evidence>
<dbReference type="EC" id="2.1.1.56" evidence="2"/>
<organism evidence="14 15">
    <name type="scientific">Leucosporidium creatinivorum</name>
    <dbReference type="NCBI Taxonomy" id="106004"/>
    <lineage>
        <taxon>Eukaryota</taxon>
        <taxon>Fungi</taxon>
        <taxon>Dikarya</taxon>
        <taxon>Basidiomycota</taxon>
        <taxon>Pucciniomycotina</taxon>
        <taxon>Microbotryomycetes</taxon>
        <taxon>Leucosporidiales</taxon>
        <taxon>Leucosporidium</taxon>
    </lineage>
</organism>
<evidence type="ECO:0000256" key="7">
    <source>
        <dbReference type="ARBA" id="ARBA00023042"/>
    </source>
</evidence>
<evidence type="ECO:0000256" key="12">
    <source>
        <dbReference type="SAM" id="MobiDB-lite"/>
    </source>
</evidence>
<dbReference type="EMBL" id="MCGR01000029">
    <property type="protein sequence ID" value="ORY78407.1"/>
    <property type="molecule type" value="Genomic_DNA"/>
</dbReference>
<dbReference type="AlphaFoldDB" id="A0A1Y2F3Y8"/>
<evidence type="ECO:0000313" key="14">
    <source>
        <dbReference type="EMBL" id="ORY78407.1"/>
    </source>
</evidence>
<comment type="catalytic activity">
    <reaction evidence="10">
        <text>a 5'-end (5'-triphosphoguanosine)-ribonucleoside in mRNA + S-adenosyl-L-methionine = a 5'-end (N(7)-methyl 5'-triphosphoguanosine)-ribonucleoside in mRNA + S-adenosyl-L-homocysteine</text>
        <dbReference type="Rhea" id="RHEA:67008"/>
        <dbReference type="Rhea" id="RHEA-COMP:17166"/>
        <dbReference type="Rhea" id="RHEA-COMP:17167"/>
        <dbReference type="ChEBI" id="CHEBI:57856"/>
        <dbReference type="ChEBI" id="CHEBI:59789"/>
        <dbReference type="ChEBI" id="CHEBI:156461"/>
        <dbReference type="ChEBI" id="CHEBI:167617"/>
        <dbReference type="EC" id="2.1.1.56"/>
    </reaction>
</comment>
<dbReference type="GO" id="GO:0005634">
    <property type="term" value="C:nucleus"/>
    <property type="evidence" value="ECO:0007669"/>
    <property type="project" value="TreeGrafter"/>
</dbReference>
<evidence type="ECO:0000256" key="2">
    <source>
        <dbReference type="ARBA" id="ARBA00011926"/>
    </source>
</evidence>
<accession>A0A1Y2F3Y8</accession>
<feature type="region of interest" description="Disordered" evidence="12">
    <location>
        <begin position="1"/>
        <end position="30"/>
    </location>
</feature>
<dbReference type="OrthoDB" id="10248867at2759"/>
<keyword evidence="3" id="KW-0489">Methyltransferase</keyword>
<dbReference type="GO" id="GO:0003723">
    <property type="term" value="F:RNA binding"/>
    <property type="evidence" value="ECO:0007669"/>
    <property type="project" value="UniProtKB-KW"/>
</dbReference>
<keyword evidence="6" id="KW-0694">RNA-binding</keyword>
<evidence type="ECO:0000256" key="11">
    <source>
        <dbReference type="ARBA" id="ARBA00049739"/>
    </source>
</evidence>
<protein>
    <recommendedName>
        <fullName evidence="11">mRNA cap guanine-N(7) methyltransferase</fullName>
        <ecNumber evidence="2">2.1.1.56</ecNumber>
    </recommendedName>
    <alternativeName>
        <fullName evidence="8">mRNA (guanine-N(7))-methyltransferase</fullName>
    </alternativeName>
    <alternativeName>
        <fullName evidence="9">mRNA cap methyltransferase</fullName>
    </alternativeName>
</protein>
<dbReference type="InParanoid" id="A0A1Y2F3Y8"/>
<evidence type="ECO:0000256" key="10">
    <source>
        <dbReference type="ARBA" id="ARBA00044712"/>
    </source>
</evidence>
<reference evidence="14 15" key="1">
    <citation type="submission" date="2016-07" db="EMBL/GenBank/DDBJ databases">
        <title>Pervasive Adenine N6-methylation of Active Genes in Fungi.</title>
        <authorList>
            <consortium name="DOE Joint Genome Institute"/>
            <person name="Mondo S.J."/>
            <person name="Dannebaum R.O."/>
            <person name="Kuo R.C."/>
            <person name="Labutti K."/>
            <person name="Haridas S."/>
            <person name="Kuo A."/>
            <person name="Salamov A."/>
            <person name="Ahrendt S.R."/>
            <person name="Lipzen A."/>
            <person name="Sullivan W."/>
            <person name="Andreopoulos W.B."/>
            <person name="Clum A."/>
            <person name="Lindquist E."/>
            <person name="Daum C."/>
            <person name="Ramamoorthy G.K."/>
            <person name="Gryganskyi A."/>
            <person name="Culley D."/>
            <person name="Magnuson J.K."/>
            <person name="James T.Y."/>
            <person name="O'Malley M.A."/>
            <person name="Stajich J.E."/>
            <person name="Spatafora J.W."/>
            <person name="Visel A."/>
            <person name="Grigoriev I.V."/>
        </authorList>
    </citation>
    <scope>NUCLEOTIDE SEQUENCE [LARGE SCALE GENOMIC DNA]</scope>
    <source>
        <strain evidence="14 15">62-1032</strain>
    </source>
</reference>
<evidence type="ECO:0000256" key="8">
    <source>
        <dbReference type="ARBA" id="ARBA00032772"/>
    </source>
</evidence>
<feature type="region of interest" description="Disordered" evidence="12">
    <location>
        <begin position="46"/>
        <end position="126"/>
    </location>
</feature>
<dbReference type="Gene3D" id="3.40.50.150">
    <property type="entry name" value="Vaccinia Virus protein VP39"/>
    <property type="match status" value="1"/>
</dbReference>
<feature type="domain" description="MRNA cap 0 methyltransferase" evidence="13">
    <location>
        <begin position="147"/>
        <end position="445"/>
    </location>
</feature>
<dbReference type="GO" id="GO:0004482">
    <property type="term" value="F:mRNA 5'-cap (guanine-N7-)-methyltransferase activity"/>
    <property type="evidence" value="ECO:0007669"/>
    <property type="project" value="UniProtKB-EC"/>
</dbReference>
<dbReference type="Pfam" id="PF03291">
    <property type="entry name" value="mRNA_G-N7_MeTrfase"/>
    <property type="match status" value="1"/>
</dbReference>
<evidence type="ECO:0000256" key="1">
    <source>
        <dbReference type="ARBA" id="ARBA00003378"/>
    </source>
</evidence>
<dbReference type="PANTHER" id="PTHR12189">
    <property type="entry name" value="MRNA GUANINE-7- METHYLTRANSFERASE"/>
    <property type="match status" value="1"/>
</dbReference>
<evidence type="ECO:0000256" key="5">
    <source>
        <dbReference type="ARBA" id="ARBA00022691"/>
    </source>
</evidence>
<name>A0A1Y2F3Y8_9BASI</name>
<keyword evidence="5" id="KW-0949">S-adenosyl-L-methionine</keyword>
<evidence type="ECO:0000259" key="13">
    <source>
        <dbReference type="PROSITE" id="PS51562"/>
    </source>
</evidence>
<evidence type="ECO:0000256" key="3">
    <source>
        <dbReference type="ARBA" id="ARBA00022603"/>
    </source>
</evidence>
<dbReference type="InterPro" id="IPR039753">
    <property type="entry name" value="RG7MT1"/>
</dbReference>
<keyword evidence="7" id="KW-0507">mRNA processing</keyword>
<dbReference type="PANTHER" id="PTHR12189:SF2">
    <property type="entry name" value="MRNA CAP GUANINE-N7 METHYLTRANSFERASE"/>
    <property type="match status" value="1"/>
</dbReference>
<feature type="compositionally biased region" description="Basic and acidic residues" evidence="12">
    <location>
        <begin position="110"/>
        <end position="126"/>
    </location>
</feature>
<comment type="function">
    <text evidence="1">Responsible for methylating the 5'-cap structure of mRNAs.</text>
</comment>
<dbReference type="Proteomes" id="UP000193467">
    <property type="component" value="Unassembled WGS sequence"/>
</dbReference>
<dbReference type="InterPro" id="IPR004971">
    <property type="entry name" value="mRNA_G-N7_MeTrfase_dom"/>
</dbReference>
<keyword evidence="4" id="KW-0808">Transferase</keyword>
<dbReference type="PROSITE" id="PS51562">
    <property type="entry name" value="RNA_CAP0_MT"/>
    <property type="match status" value="1"/>
</dbReference>
<dbReference type="InterPro" id="IPR029063">
    <property type="entry name" value="SAM-dependent_MTases_sf"/>
</dbReference>
<evidence type="ECO:0000313" key="15">
    <source>
        <dbReference type="Proteomes" id="UP000193467"/>
    </source>
</evidence>
<keyword evidence="7" id="KW-0506">mRNA capping</keyword>
<gene>
    <name evidence="14" type="ORF">BCR35DRAFT_305009</name>
</gene>
<comment type="caution">
    <text evidence="14">The sequence shown here is derived from an EMBL/GenBank/DDBJ whole genome shotgun (WGS) entry which is preliminary data.</text>
</comment>
<proteinExistence type="predicted"/>
<dbReference type="STRING" id="106004.A0A1Y2F3Y8"/>
<keyword evidence="15" id="KW-1185">Reference proteome</keyword>